<evidence type="ECO:0000256" key="7">
    <source>
        <dbReference type="RuleBase" id="RU361183"/>
    </source>
</evidence>
<feature type="binding site" evidence="6">
    <location>
        <position position="107"/>
    </location>
    <ligand>
        <name>Zn(2+)</name>
        <dbReference type="ChEBI" id="CHEBI:29105"/>
        <note>catalytic</note>
    </ligand>
</feature>
<dbReference type="InterPro" id="IPR024079">
    <property type="entry name" value="MetalloPept_cat_dom_sf"/>
</dbReference>
<evidence type="ECO:0000259" key="8">
    <source>
        <dbReference type="PROSITE" id="PS51864"/>
    </source>
</evidence>
<comment type="caution">
    <text evidence="9">The sequence shown here is derived from an EMBL/GenBank/DDBJ whole genome shotgun (WGS) entry which is preliminary data.</text>
</comment>
<feature type="domain" description="Peptidase M12A" evidence="8">
    <location>
        <begin position="1"/>
        <end position="189"/>
    </location>
</feature>
<dbReference type="InterPro" id="IPR001506">
    <property type="entry name" value="Peptidase_M12A"/>
</dbReference>
<dbReference type="PANTHER" id="PTHR10127:SF780">
    <property type="entry name" value="METALLOENDOPEPTIDASE"/>
    <property type="match status" value="1"/>
</dbReference>
<evidence type="ECO:0000256" key="4">
    <source>
        <dbReference type="ARBA" id="ARBA00022833"/>
    </source>
</evidence>
<evidence type="ECO:0000256" key="2">
    <source>
        <dbReference type="ARBA" id="ARBA00022723"/>
    </source>
</evidence>
<dbReference type="Gene3D" id="3.40.390.10">
    <property type="entry name" value="Collagenase (Catalytic Domain)"/>
    <property type="match status" value="1"/>
</dbReference>
<dbReference type="InterPro" id="IPR031569">
    <property type="entry name" value="ApeC"/>
</dbReference>
<comment type="caution">
    <text evidence="6">Lacks conserved residue(s) required for the propagation of feature annotation.</text>
</comment>
<keyword evidence="2 6" id="KW-0479">Metal-binding</keyword>
<protein>
    <recommendedName>
        <fullName evidence="7">Metalloendopeptidase</fullName>
        <ecNumber evidence="7">3.4.24.-</ecNumber>
    </recommendedName>
</protein>
<dbReference type="GO" id="GO:0008270">
    <property type="term" value="F:zinc ion binding"/>
    <property type="evidence" value="ECO:0007669"/>
    <property type="project" value="UniProtKB-UniRule"/>
</dbReference>
<accession>A0AAN9B109</accession>
<dbReference type="EMBL" id="JBAMIC010000013">
    <property type="protein sequence ID" value="KAK7096823.1"/>
    <property type="molecule type" value="Genomic_DNA"/>
</dbReference>
<evidence type="ECO:0000313" key="10">
    <source>
        <dbReference type="Proteomes" id="UP001374579"/>
    </source>
</evidence>
<proteinExistence type="predicted"/>
<dbReference type="Pfam" id="PF01400">
    <property type="entry name" value="Astacin"/>
    <property type="match status" value="1"/>
</dbReference>
<evidence type="ECO:0000256" key="3">
    <source>
        <dbReference type="ARBA" id="ARBA00022801"/>
    </source>
</evidence>
<dbReference type="AlphaFoldDB" id="A0AAN9B109"/>
<dbReference type="GO" id="GO:0006508">
    <property type="term" value="P:proteolysis"/>
    <property type="evidence" value="ECO:0007669"/>
    <property type="project" value="UniProtKB-KW"/>
</dbReference>
<sequence length="331" mass="37053">MTQGSHWPRGIVPFDFNPSLSDYYVKEALAAMTKFHKYTCIRFVPWVKEVTKAKYDLSLESHVTITKKDSTCAAVQGNVRSASGQFNSCCSRGTCVHELGHTLGLWHEHQNPWQDDVMKKDWAKIDLVDGWTYRTREPHGLDVYQYDTASSMHYGGSAFKILYEDLRPLISFSNQYYMYKDTSTFHSCKEHYCSGVSQQCHNDGFLTLVDDQCSCLCPPGLDPTTGCTTVVKQVTTSSQWPKGLYAIMSPSTGCPGNNEEFSRGSWAHKGEGGNSISDYFNLAGKFESDTFEYEFCVKNDNSGSTGPAWETGRYCILRVGGACPDGMSAWD</sequence>
<dbReference type="GO" id="GO:0004222">
    <property type="term" value="F:metalloendopeptidase activity"/>
    <property type="evidence" value="ECO:0007669"/>
    <property type="project" value="UniProtKB-UniRule"/>
</dbReference>
<dbReference type="PRINTS" id="PR00480">
    <property type="entry name" value="ASTACIN"/>
</dbReference>
<feature type="active site" evidence="6">
    <location>
        <position position="98"/>
    </location>
</feature>
<keyword evidence="3 6" id="KW-0378">Hydrolase</keyword>
<dbReference type="SMART" id="SM00235">
    <property type="entry name" value="ZnMc"/>
    <property type="match status" value="1"/>
</dbReference>
<gene>
    <name evidence="9" type="ORF">V1264_003881</name>
</gene>
<name>A0AAN9B109_9CAEN</name>
<feature type="binding site" evidence="6">
    <location>
        <position position="101"/>
    </location>
    <ligand>
        <name>Zn(2+)</name>
        <dbReference type="ChEBI" id="CHEBI:29105"/>
        <note>catalytic</note>
    </ligand>
</feature>
<keyword evidence="10" id="KW-1185">Reference proteome</keyword>
<evidence type="ECO:0000313" key="9">
    <source>
        <dbReference type="EMBL" id="KAK7096823.1"/>
    </source>
</evidence>
<dbReference type="InterPro" id="IPR006026">
    <property type="entry name" value="Peptidase_Metallo"/>
</dbReference>
<evidence type="ECO:0000256" key="1">
    <source>
        <dbReference type="ARBA" id="ARBA00022670"/>
    </source>
</evidence>
<dbReference type="EC" id="3.4.24.-" evidence="7"/>
<reference evidence="9 10" key="1">
    <citation type="submission" date="2024-02" db="EMBL/GenBank/DDBJ databases">
        <title>Chromosome-scale genome assembly of the rough periwinkle Littorina saxatilis.</title>
        <authorList>
            <person name="De Jode A."/>
            <person name="Faria R."/>
            <person name="Formenti G."/>
            <person name="Sims Y."/>
            <person name="Smith T.P."/>
            <person name="Tracey A."/>
            <person name="Wood J.M.D."/>
            <person name="Zagrodzka Z.B."/>
            <person name="Johannesson K."/>
            <person name="Butlin R.K."/>
            <person name="Leder E.H."/>
        </authorList>
    </citation>
    <scope>NUCLEOTIDE SEQUENCE [LARGE SCALE GENOMIC DNA]</scope>
    <source>
        <strain evidence="9">Snail1</strain>
        <tissue evidence="9">Muscle</tissue>
    </source>
</reference>
<dbReference type="SUPFAM" id="SSF55486">
    <property type="entry name" value="Metalloproteases ('zincins'), catalytic domain"/>
    <property type="match status" value="1"/>
</dbReference>
<feature type="binding site" evidence="6">
    <location>
        <position position="97"/>
    </location>
    <ligand>
        <name>Zn(2+)</name>
        <dbReference type="ChEBI" id="CHEBI:29105"/>
        <note>catalytic</note>
    </ligand>
</feature>
<dbReference type="PROSITE" id="PS51864">
    <property type="entry name" value="ASTACIN"/>
    <property type="match status" value="1"/>
</dbReference>
<dbReference type="Pfam" id="PF16977">
    <property type="entry name" value="ApeC"/>
    <property type="match status" value="1"/>
</dbReference>
<evidence type="ECO:0000256" key="5">
    <source>
        <dbReference type="ARBA" id="ARBA00023049"/>
    </source>
</evidence>
<evidence type="ECO:0000256" key="6">
    <source>
        <dbReference type="PROSITE-ProRule" id="PRU01211"/>
    </source>
</evidence>
<keyword evidence="4 6" id="KW-0862">Zinc</keyword>
<keyword evidence="5 6" id="KW-0482">Metalloprotease</keyword>
<keyword evidence="1 6" id="KW-0645">Protease</keyword>
<dbReference type="Proteomes" id="UP001374579">
    <property type="component" value="Unassembled WGS sequence"/>
</dbReference>
<dbReference type="PANTHER" id="PTHR10127">
    <property type="entry name" value="DISCOIDIN, CUB, EGF, LAMININ , AND ZINC METALLOPROTEASE DOMAIN CONTAINING"/>
    <property type="match status" value="1"/>
</dbReference>
<organism evidence="9 10">
    <name type="scientific">Littorina saxatilis</name>
    <dbReference type="NCBI Taxonomy" id="31220"/>
    <lineage>
        <taxon>Eukaryota</taxon>
        <taxon>Metazoa</taxon>
        <taxon>Spiralia</taxon>
        <taxon>Lophotrochozoa</taxon>
        <taxon>Mollusca</taxon>
        <taxon>Gastropoda</taxon>
        <taxon>Caenogastropoda</taxon>
        <taxon>Littorinimorpha</taxon>
        <taxon>Littorinoidea</taxon>
        <taxon>Littorinidae</taxon>
        <taxon>Littorina</taxon>
    </lineage>
</organism>
<comment type="cofactor">
    <cofactor evidence="6 7">
        <name>Zn(2+)</name>
        <dbReference type="ChEBI" id="CHEBI:29105"/>
    </cofactor>
    <text evidence="6 7">Binds 1 zinc ion per subunit.</text>
</comment>